<keyword evidence="3" id="KW-0963">Cytoplasm</keyword>
<comment type="similarity">
    <text evidence="9">Belongs to the glycosyltransferase 8 family. Glycogenin subfamily.</text>
</comment>
<comment type="catalytic activity">
    <reaction evidence="11">
        <text>[1,4-alpha-D-glucosyl](n)-L-tyrosyl-[glycogenin] + UDP-alpha-D-glucose = [1,4-alpha-D-glucosyl](n+1)-L-tyrosyl-[glycogenin] + UDP + H(+)</text>
        <dbReference type="Rhea" id="RHEA:56560"/>
        <dbReference type="Rhea" id="RHEA-COMP:14606"/>
        <dbReference type="Rhea" id="RHEA-COMP:14607"/>
        <dbReference type="ChEBI" id="CHEBI:15378"/>
        <dbReference type="ChEBI" id="CHEBI:58223"/>
        <dbReference type="ChEBI" id="CHEBI:58885"/>
        <dbReference type="ChEBI" id="CHEBI:140574"/>
        <dbReference type="EC" id="2.4.1.186"/>
    </reaction>
</comment>
<feature type="compositionally biased region" description="Polar residues" evidence="14">
    <location>
        <begin position="949"/>
        <end position="958"/>
    </location>
</feature>
<dbReference type="EMBL" id="JADGJW010000017">
    <property type="protein sequence ID" value="KAJ3227417.1"/>
    <property type="molecule type" value="Genomic_DNA"/>
</dbReference>
<proteinExistence type="inferred from homology"/>
<keyword evidence="8" id="KW-0464">Manganese</keyword>
<dbReference type="Proteomes" id="UP001211065">
    <property type="component" value="Unassembled WGS sequence"/>
</dbReference>
<dbReference type="SUPFAM" id="SSF53448">
    <property type="entry name" value="Nucleotide-diphospho-sugar transferases"/>
    <property type="match status" value="1"/>
</dbReference>
<dbReference type="GO" id="GO:0005737">
    <property type="term" value="C:cytoplasm"/>
    <property type="evidence" value="ECO:0007669"/>
    <property type="project" value="UniProtKB-SubCell"/>
</dbReference>
<evidence type="ECO:0000256" key="8">
    <source>
        <dbReference type="ARBA" id="ARBA00023211"/>
    </source>
</evidence>
<dbReference type="InterPro" id="IPR029044">
    <property type="entry name" value="Nucleotide-diphossugar_trans"/>
</dbReference>
<evidence type="ECO:0000256" key="14">
    <source>
        <dbReference type="SAM" id="MobiDB-lite"/>
    </source>
</evidence>
<dbReference type="Gene3D" id="3.90.550.10">
    <property type="entry name" value="Spore Coat Polysaccharide Biosynthesis Protein SpsA, Chain A"/>
    <property type="match status" value="1"/>
</dbReference>
<evidence type="ECO:0000256" key="6">
    <source>
        <dbReference type="ARBA" id="ARBA00023056"/>
    </source>
</evidence>
<dbReference type="EC" id="2.4.1.186" evidence="10"/>
<keyword evidence="16" id="KW-1185">Reference proteome</keyword>
<evidence type="ECO:0000256" key="1">
    <source>
        <dbReference type="ARBA" id="ARBA00001936"/>
    </source>
</evidence>
<feature type="region of interest" description="Disordered" evidence="14">
    <location>
        <begin position="620"/>
        <end position="639"/>
    </location>
</feature>
<dbReference type="GO" id="GO:0005978">
    <property type="term" value="P:glycogen biosynthetic process"/>
    <property type="evidence" value="ECO:0007669"/>
    <property type="project" value="UniProtKB-KW"/>
</dbReference>
<dbReference type="AlphaFoldDB" id="A0AAD5Y1M3"/>
<dbReference type="GO" id="GO:0046872">
    <property type="term" value="F:metal ion binding"/>
    <property type="evidence" value="ECO:0007669"/>
    <property type="project" value="UniProtKB-KW"/>
</dbReference>
<organism evidence="15 16">
    <name type="scientific">Clydaea vesicula</name>
    <dbReference type="NCBI Taxonomy" id="447962"/>
    <lineage>
        <taxon>Eukaryota</taxon>
        <taxon>Fungi</taxon>
        <taxon>Fungi incertae sedis</taxon>
        <taxon>Chytridiomycota</taxon>
        <taxon>Chytridiomycota incertae sedis</taxon>
        <taxon>Chytridiomycetes</taxon>
        <taxon>Lobulomycetales</taxon>
        <taxon>Lobulomycetaceae</taxon>
        <taxon>Clydaea</taxon>
    </lineage>
</organism>
<evidence type="ECO:0000256" key="2">
    <source>
        <dbReference type="ARBA" id="ARBA00004496"/>
    </source>
</evidence>
<protein>
    <recommendedName>
        <fullName evidence="10">glycogenin glucosyltransferase</fullName>
        <ecNumber evidence="10">2.4.1.186</ecNumber>
    </recommendedName>
</protein>
<evidence type="ECO:0000313" key="16">
    <source>
        <dbReference type="Proteomes" id="UP001211065"/>
    </source>
</evidence>
<comment type="cofactor">
    <cofactor evidence="1">
        <name>Mn(2+)</name>
        <dbReference type="ChEBI" id="CHEBI:29035"/>
    </cofactor>
</comment>
<dbReference type="CDD" id="cd02537">
    <property type="entry name" value="GT8_Glycogenin"/>
    <property type="match status" value="1"/>
</dbReference>
<keyword evidence="4" id="KW-0808">Transferase</keyword>
<feature type="region of interest" description="Disordered" evidence="14">
    <location>
        <begin position="863"/>
        <end position="891"/>
    </location>
</feature>
<feature type="region of interest" description="Disordered" evidence="14">
    <location>
        <begin position="943"/>
        <end position="984"/>
    </location>
</feature>
<comment type="catalytic activity">
    <reaction evidence="12">
        <text>L-tyrosyl-[glycogenin] + UDP-alpha-D-glucose = alpha-D-glucosyl-L-tyrosyl-[glycogenin] + UDP + H(+)</text>
        <dbReference type="Rhea" id="RHEA:23360"/>
        <dbReference type="Rhea" id="RHEA-COMP:14604"/>
        <dbReference type="Rhea" id="RHEA-COMP:14605"/>
        <dbReference type="ChEBI" id="CHEBI:15378"/>
        <dbReference type="ChEBI" id="CHEBI:46858"/>
        <dbReference type="ChEBI" id="CHEBI:58223"/>
        <dbReference type="ChEBI" id="CHEBI:58885"/>
        <dbReference type="ChEBI" id="CHEBI:140573"/>
        <dbReference type="EC" id="2.4.1.186"/>
    </reaction>
</comment>
<comment type="subcellular location">
    <subcellularLocation>
        <location evidence="2">Cytoplasm</location>
    </subcellularLocation>
</comment>
<gene>
    <name evidence="15" type="ORF">HK099_002168</name>
</gene>
<feature type="compositionally biased region" description="Polar residues" evidence="14">
    <location>
        <begin position="620"/>
        <end position="629"/>
    </location>
</feature>
<comment type="caution">
    <text evidence="15">The sequence shown here is derived from an EMBL/GenBank/DDBJ whole genome shotgun (WGS) entry which is preliminary data.</text>
</comment>
<feature type="region of interest" description="Disordered" evidence="14">
    <location>
        <begin position="294"/>
        <end position="385"/>
    </location>
</feature>
<dbReference type="GO" id="GO:0008466">
    <property type="term" value="F:glycogenin glucosyltransferase activity"/>
    <property type="evidence" value="ECO:0007669"/>
    <property type="project" value="UniProtKB-EC"/>
</dbReference>
<evidence type="ECO:0000256" key="12">
    <source>
        <dbReference type="ARBA" id="ARBA00052293"/>
    </source>
</evidence>
<evidence type="ECO:0000256" key="10">
    <source>
        <dbReference type="ARBA" id="ARBA00038934"/>
    </source>
</evidence>
<keyword evidence="5" id="KW-0479">Metal-binding</keyword>
<dbReference type="FunFam" id="3.90.550.10:FF:000092">
    <property type="entry name" value="Glycogenin 2"/>
    <property type="match status" value="1"/>
</dbReference>
<feature type="compositionally biased region" description="Basic and acidic residues" evidence="14">
    <location>
        <begin position="878"/>
        <end position="891"/>
    </location>
</feature>
<evidence type="ECO:0000256" key="5">
    <source>
        <dbReference type="ARBA" id="ARBA00022723"/>
    </source>
</evidence>
<dbReference type="InterPro" id="IPR050587">
    <property type="entry name" value="GNT1/Glycosyltrans_8"/>
</dbReference>
<evidence type="ECO:0000256" key="9">
    <source>
        <dbReference type="ARBA" id="ARBA00038162"/>
    </source>
</evidence>
<name>A0AAD5Y1M3_9FUNG</name>
<evidence type="ECO:0000313" key="15">
    <source>
        <dbReference type="EMBL" id="KAJ3227417.1"/>
    </source>
</evidence>
<keyword evidence="6" id="KW-0320">Glycogen biosynthesis</keyword>
<reference evidence="15" key="1">
    <citation type="submission" date="2020-05" db="EMBL/GenBank/DDBJ databases">
        <title>Phylogenomic resolution of chytrid fungi.</title>
        <authorList>
            <person name="Stajich J.E."/>
            <person name="Amses K."/>
            <person name="Simmons R."/>
            <person name="Seto K."/>
            <person name="Myers J."/>
            <person name="Bonds A."/>
            <person name="Quandt C.A."/>
            <person name="Barry K."/>
            <person name="Liu P."/>
            <person name="Grigoriev I."/>
            <person name="Longcore J.E."/>
            <person name="James T.Y."/>
        </authorList>
    </citation>
    <scope>NUCLEOTIDE SEQUENCE</scope>
    <source>
        <strain evidence="15">JEL0476</strain>
    </source>
</reference>
<dbReference type="Pfam" id="PF01501">
    <property type="entry name" value="Glyco_transf_8"/>
    <property type="match status" value="1"/>
</dbReference>
<sequence>MNGFITLLTSDSYLNGALTLCHSLRRSGTKYKKVVLYTPETLSNYSITILYASFDLVIPVPLFRSVDKENLALLGREELDVTFTKLYCWNKNLFENFDKLCFLDADTIVLRNVDGIFEYLNEDNKAVFAAAPDIGWPDCFNSGVFVLKPNNDIYNQLIEHAKACGSFDGGDQGILNSFFSSWGSGEKISGIPVSTRLPFTFNVTPTASYSYLPAYVKYSSKISIVHFIGSSKPWKSPPPKIDEEDTEIKLDLFNKWWYFYNDYKIWKLEKDVAETPKTKIQSIVQEKNRIVVSSDGKITQQRSSEENTNTEKQSGQHLEKVHNNHSSYTVEAEKSDQRRTSRSISPSKRYASPNFLKERSPSPQKSSTARKNRSISPTKKPIPPAKLQFHHHVAPPHKLYDNAYNSTSAESPLFAVPFYASSNIASSMLRNETEVTSPISEFMISETLLKKATRYTNTEVEASETHSSSVVSKHHNDFGTYRVDWNEREVVTPPAKSPRSRPRRLSSNSSAFSDILSASKTSKADDEELEVDDRVFLLDDENAEEEDEEMKRLRKEGLRQLKLLTQFGGKGSGSEKAVSSLYEEDVLTASPRSTGNTSPYLKTSNFFGVGGVNFGNTGFPTSASNSSQKKNTKDSLNNNNNFTVMRADFSPQWMNLNNLLKEEGLILKNKENKVLPKQKENVKENNLPLRKSSTILYATEETSTYSVKSTEGSIMDMSSVENGISDTTTNSNDFDQFRRSRTSSYWGDIINNNGLHEDLYGSTLNNVNNQFHPIANKKVGNNLDLANEKKEFKITQKDFELLHANFTFTPNDFKKPDIAFDRKKLYSTDPEDTKKMFEFKDKKIFAEPLDDCDAEFQINEEKDGLSVPSSLPINSLGLKEDGSREPRLQNEEKKVELPLPMSICTKPDEIVLQNQLERKTKIEMEEIEKEKIVSVGCSSISEKGKKFKGSNQVTYKGSSTKEKSSLITIGEKKKKSCAREKKNK</sequence>
<evidence type="ECO:0000256" key="13">
    <source>
        <dbReference type="ARBA" id="ARBA00057883"/>
    </source>
</evidence>
<evidence type="ECO:0000256" key="7">
    <source>
        <dbReference type="ARBA" id="ARBA00023180"/>
    </source>
</evidence>
<evidence type="ECO:0000256" key="4">
    <source>
        <dbReference type="ARBA" id="ARBA00022679"/>
    </source>
</evidence>
<feature type="region of interest" description="Disordered" evidence="14">
    <location>
        <begin position="489"/>
        <end position="508"/>
    </location>
</feature>
<accession>A0AAD5Y1M3</accession>
<evidence type="ECO:0000256" key="11">
    <source>
        <dbReference type="ARBA" id="ARBA00050886"/>
    </source>
</evidence>
<evidence type="ECO:0000256" key="3">
    <source>
        <dbReference type="ARBA" id="ARBA00022490"/>
    </source>
</evidence>
<feature type="compositionally biased region" description="Polar residues" evidence="14">
    <location>
        <begin position="296"/>
        <end position="316"/>
    </location>
</feature>
<dbReference type="PANTHER" id="PTHR11183">
    <property type="entry name" value="GLYCOGENIN SUBFAMILY MEMBER"/>
    <property type="match status" value="1"/>
</dbReference>
<dbReference type="InterPro" id="IPR002495">
    <property type="entry name" value="Glyco_trans_8"/>
</dbReference>
<comment type="function">
    <text evidence="13">Self-glucosylating initiator of glycogen synthesis. It catalyzes the formation of a short alpha (1,4)-glucosyl chain covalently attached via a glucose 1-O-tyrosyl linkage to internal tyrosine residues and these chains act as primers for the elongation reaction catalyzed by glycogen synthase.</text>
</comment>
<keyword evidence="7" id="KW-0325">Glycoprotein</keyword>